<organism evidence="1 2">
    <name type="scientific">Blastococcus jejuensis</name>
    <dbReference type="NCBI Taxonomy" id="351224"/>
    <lineage>
        <taxon>Bacteria</taxon>
        <taxon>Bacillati</taxon>
        <taxon>Actinomycetota</taxon>
        <taxon>Actinomycetes</taxon>
        <taxon>Geodermatophilales</taxon>
        <taxon>Geodermatophilaceae</taxon>
        <taxon>Blastococcus</taxon>
    </lineage>
</organism>
<evidence type="ECO:0000313" key="1">
    <source>
        <dbReference type="EMBL" id="GAA3183563.1"/>
    </source>
</evidence>
<protein>
    <recommendedName>
        <fullName evidence="3">Excreted virulence factor EspC, type VII ESX diderm</fullName>
    </recommendedName>
</protein>
<name>A0ABP6PMG5_9ACTN</name>
<sequence length="107" mass="10805">MSSTITARLDLLDALARELAGLADELADDADRCARAAGALSAGLGRDEGLTAGAAARAWATLARALSDGTRSVAAALAAAVAAYRLAEQDRAEQLRPGGRGFRAVPA</sequence>
<keyword evidence="2" id="KW-1185">Reference proteome</keyword>
<gene>
    <name evidence="1" type="ORF">GCM10010531_42240</name>
</gene>
<evidence type="ECO:0000313" key="2">
    <source>
        <dbReference type="Proteomes" id="UP001499924"/>
    </source>
</evidence>
<dbReference type="EMBL" id="BAAAVV010000017">
    <property type="protein sequence ID" value="GAA3183563.1"/>
    <property type="molecule type" value="Genomic_DNA"/>
</dbReference>
<reference evidence="2" key="1">
    <citation type="journal article" date="2019" name="Int. J. Syst. Evol. Microbiol.">
        <title>The Global Catalogue of Microorganisms (GCM) 10K type strain sequencing project: providing services to taxonomists for standard genome sequencing and annotation.</title>
        <authorList>
            <consortium name="The Broad Institute Genomics Platform"/>
            <consortium name="The Broad Institute Genome Sequencing Center for Infectious Disease"/>
            <person name="Wu L."/>
            <person name="Ma J."/>
        </authorList>
    </citation>
    <scope>NUCLEOTIDE SEQUENCE [LARGE SCALE GENOMIC DNA]</scope>
    <source>
        <strain evidence="2">JCM 15614</strain>
    </source>
</reference>
<comment type="caution">
    <text evidence="1">The sequence shown here is derived from an EMBL/GenBank/DDBJ whole genome shotgun (WGS) entry which is preliminary data.</text>
</comment>
<accession>A0ABP6PMG5</accession>
<dbReference type="Proteomes" id="UP001499924">
    <property type="component" value="Unassembled WGS sequence"/>
</dbReference>
<evidence type="ECO:0008006" key="3">
    <source>
        <dbReference type="Google" id="ProtNLM"/>
    </source>
</evidence>
<proteinExistence type="predicted"/>
<dbReference type="RefSeq" id="WP_344691059.1">
    <property type="nucleotide sequence ID" value="NZ_BAAAVV010000017.1"/>
</dbReference>